<proteinExistence type="predicted"/>
<evidence type="ECO:0000259" key="1">
    <source>
        <dbReference type="PROSITE" id="PS50943"/>
    </source>
</evidence>
<accession>A0A2M7U755</accession>
<dbReference type="SUPFAM" id="SSF47413">
    <property type="entry name" value="lambda repressor-like DNA-binding domains"/>
    <property type="match status" value="1"/>
</dbReference>
<dbReference type="Proteomes" id="UP000230177">
    <property type="component" value="Unassembled WGS sequence"/>
</dbReference>
<evidence type="ECO:0000313" key="3">
    <source>
        <dbReference type="Proteomes" id="UP000230177"/>
    </source>
</evidence>
<gene>
    <name evidence="2" type="ORF">COY13_04190</name>
</gene>
<dbReference type="Gene3D" id="1.10.260.40">
    <property type="entry name" value="lambda repressor-like DNA-binding domains"/>
    <property type="match status" value="1"/>
</dbReference>
<protein>
    <submittedName>
        <fullName evidence="2">XRE family transcriptional regulator</fullName>
    </submittedName>
</protein>
<dbReference type="PROSITE" id="PS50943">
    <property type="entry name" value="HTH_CROC1"/>
    <property type="match status" value="1"/>
</dbReference>
<dbReference type="AlphaFoldDB" id="A0A2M7U755"/>
<dbReference type="InterPro" id="IPR010982">
    <property type="entry name" value="Lambda_DNA-bd_dom_sf"/>
</dbReference>
<feature type="non-terminal residue" evidence="2">
    <location>
        <position position="51"/>
    </location>
</feature>
<name>A0A2M7U755_9BACT</name>
<dbReference type="InterPro" id="IPR001387">
    <property type="entry name" value="Cro/C1-type_HTH"/>
</dbReference>
<dbReference type="Pfam" id="PF13560">
    <property type="entry name" value="HTH_31"/>
    <property type="match status" value="1"/>
</dbReference>
<dbReference type="EMBL" id="PFOE01000094">
    <property type="protein sequence ID" value="PIZ67038.1"/>
    <property type="molecule type" value="Genomic_DNA"/>
</dbReference>
<reference evidence="3" key="1">
    <citation type="submission" date="2017-09" db="EMBL/GenBank/DDBJ databases">
        <title>Depth-based differentiation of microbial function through sediment-hosted aquifers and enrichment of novel symbionts in the deep terrestrial subsurface.</title>
        <authorList>
            <person name="Probst A.J."/>
            <person name="Ladd B."/>
            <person name="Jarett J.K."/>
            <person name="Geller-Mcgrath D.E."/>
            <person name="Sieber C.M.K."/>
            <person name="Emerson J.B."/>
            <person name="Anantharaman K."/>
            <person name="Thomas B.C."/>
            <person name="Malmstrom R."/>
            <person name="Stieglmeier M."/>
            <person name="Klingl A."/>
            <person name="Woyke T."/>
            <person name="Ryan C.M."/>
            <person name="Banfield J.F."/>
        </authorList>
    </citation>
    <scope>NUCLEOTIDE SEQUENCE [LARGE SCALE GENOMIC DNA]</scope>
</reference>
<feature type="domain" description="HTH cro/C1-type" evidence="1">
    <location>
        <begin position="7"/>
        <end position="48"/>
    </location>
</feature>
<dbReference type="GO" id="GO:0003677">
    <property type="term" value="F:DNA binding"/>
    <property type="evidence" value="ECO:0007669"/>
    <property type="project" value="InterPro"/>
</dbReference>
<dbReference type="CDD" id="cd00093">
    <property type="entry name" value="HTH_XRE"/>
    <property type="match status" value="1"/>
</dbReference>
<sequence>MEFGALLRQYRLKSGVTLKKLTEVVSIDNTYLSKIENNLRSPPKRNIIIEI</sequence>
<organism evidence="2 3">
    <name type="scientific">Candidatus Roizmanbacteria bacterium CG_4_10_14_0_2_um_filter_36_35</name>
    <dbReference type="NCBI Taxonomy" id="1974822"/>
    <lineage>
        <taxon>Bacteria</taxon>
        <taxon>Candidatus Roizmaniibacteriota</taxon>
    </lineage>
</organism>
<evidence type="ECO:0000313" key="2">
    <source>
        <dbReference type="EMBL" id="PIZ67038.1"/>
    </source>
</evidence>
<comment type="caution">
    <text evidence="2">The sequence shown here is derived from an EMBL/GenBank/DDBJ whole genome shotgun (WGS) entry which is preliminary data.</text>
</comment>